<dbReference type="EMBL" id="ML994647">
    <property type="protein sequence ID" value="KAF2182648.1"/>
    <property type="molecule type" value="Genomic_DNA"/>
</dbReference>
<reference evidence="1" key="1">
    <citation type="journal article" date="2020" name="Stud. Mycol.">
        <title>101 Dothideomycetes genomes: a test case for predicting lifestyles and emergence of pathogens.</title>
        <authorList>
            <person name="Haridas S."/>
            <person name="Albert R."/>
            <person name="Binder M."/>
            <person name="Bloem J."/>
            <person name="Labutti K."/>
            <person name="Salamov A."/>
            <person name="Andreopoulos B."/>
            <person name="Baker S."/>
            <person name="Barry K."/>
            <person name="Bills G."/>
            <person name="Bluhm B."/>
            <person name="Cannon C."/>
            <person name="Castanera R."/>
            <person name="Culley D."/>
            <person name="Daum C."/>
            <person name="Ezra D."/>
            <person name="Gonzalez J."/>
            <person name="Henrissat B."/>
            <person name="Kuo A."/>
            <person name="Liang C."/>
            <person name="Lipzen A."/>
            <person name="Lutzoni F."/>
            <person name="Magnuson J."/>
            <person name="Mondo S."/>
            <person name="Nolan M."/>
            <person name="Ohm R."/>
            <person name="Pangilinan J."/>
            <person name="Park H.-J."/>
            <person name="Ramirez L."/>
            <person name="Alfaro M."/>
            <person name="Sun H."/>
            <person name="Tritt A."/>
            <person name="Yoshinaga Y."/>
            <person name="Zwiers L.-H."/>
            <person name="Turgeon B."/>
            <person name="Goodwin S."/>
            <person name="Spatafora J."/>
            <person name="Crous P."/>
            <person name="Grigoriev I."/>
        </authorList>
    </citation>
    <scope>NUCLEOTIDE SEQUENCE</scope>
    <source>
        <strain evidence="1">CBS 207.26</strain>
    </source>
</reference>
<sequence length="87" mass="10355">SIESLLERIDEFQNRTHLETIYRLNQENESLREEIYRHKKARARTALLLREAYETMLLLQDALERYGHETAAAGRDWLAFCGIYNEP</sequence>
<proteinExistence type="predicted"/>
<feature type="non-terminal residue" evidence="1">
    <location>
        <position position="87"/>
    </location>
</feature>
<organism evidence="1 2">
    <name type="scientific">Zopfia rhizophila CBS 207.26</name>
    <dbReference type="NCBI Taxonomy" id="1314779"/>
    <lineage>
        <taxon>Eukaryota</taxon>
        <taxon>Fungi</taxon>
        <taxon>Dikarya</taxon>
        <taxon>Ascomycota</taxon>
        <taxon>Pezizomycotina</taxon>
        <taxon>Dothideomycetes</taxon>
        <taxon>Dothideomycetes incertae sedis</taxon>
        <taxon>Zopfiaceae</taxon>
        <taxon>Zopfia</taxon>
    </lineage>
</organism>
<dbReference type="OrthoDB" id="3434684at2759"/>
<keyword evidence="2" id="KW-1185">Reference proteome</keyword>
<evidence type="ECO:0000313" key="1">
    <source>
        <dbReference type="EMBL" id="KAF2182648.1"/>
    </source>
</evidence>
<protein>
    <submittedName>
        <fullName evidence="1">Uncharacterized protein</fullName>
    </submittedName>
</protein>
<evidence type="ECO:0000313" key="2">
    <source>
        <dbReference type="Proteomes" id="UP000800200"/>
    </source>
</evidence>
<dbReference type="Proteomes" id="UP000800200">
    <property type="component" value="Unassembled WGS sequence"/>
</dbReference>
<accession>A0A6A6DWU9</accession>
<gene>
    <name evidence="1" type="ORF">K469DRAFT_511605</name>
</gene>
<dbReference type="AlphaFoldDB" id="A0A6A6DWU9"/>
<name>A0A6A6DWU9_9PEZI</name>
<feature type="non-terminal residue" evidence="1">
    <location>
        <position position="1"/>
    </location>
</feature>